<evidence type="ECO:0000313" key="7">
    <source>
        <dbReference type="EMBL" id="AEP36817.1"/>
    </source>
</evidence>
<dbReference type="OrthoDB" id="3398487at2"/>
<evidence type="ECO:0000256" key="1">
    <source>
        <dbReference type="ARBA" id="ARBA00001933"/>
    </source>
</evidence>
<dbReference type="GO" id="GO:0042802">
    <property type="term" value="F:identical protein binding"/>
    <property type="evidence" value="ECO:0007669"/>
    <property type="project" value="TreeGrafter"/>
</dbReference>
<dbReference type="Gene3D" id="3.40.640.10">
    <property type="entry name" value="Type I PLP-dependent aspartate aminotransferase-like (Major domain)"/>
    <property type="match status" value="1"/>
</dbReference>
<name>G4QC01_TAYAM</name>
<evidence type="ECO:0000256" key="6">
    <source>
        <dbReference type="RuleBase" id="RU003560"/>
    </source>
</evidence>
<proteinExistence type="inferred from homology"/>
<keyword evidence="3 7" id="KW-0032">Aminotransferase</keyword>
<dbReference type="PANTHER" id="PTHR11986:SF79">
    <property type="entry name" value="ACETYLORNITHINE AMINOTRANSFERASE, MITOCHONDRIAL"/>
    <property type="match status" value="1"/>
</dbReference>
<evidence type="ECO:0000313" key="8">
    <source>
        <dbReference type="Proteomes" id="UP000009284"/>
    </source>
</evidence>
<dbReference type="Proteomes" id="UP000009284">
    <property type="component" value="Chromosome"/>
</dbReference>
<protein>
    <submittedName>
        <fullName evidence="7">Gamma-aminobutyrate:alpha-ketoglutarate aminotransferase</fullName>
        <ecNumber evidence="7">2.6.1.19</ecNumber>
    </submittedName>
</protein>
<dbReference type="InterPro" id="IPR049704">
    <property type="entry name" value="Aminotrans_3_PPA_site"/>
</dbReference>
<dbReference type="CDD" id="cd00610">
    <property type="entry name" value="OAT_like"/>
    <property type="match status" value="1"/>
</dbReference>
<dbReference type="STRING" id="1008459.TASI_1060"/>
<dbReference type="KEGG" id="tas:TASI_1060"/>
<evidence type="ECO:0000256" key="2">
    <source>
        <dbReference type="ARBA" id="ARBA00008954"/>
    </source>
</evidence>
<dbReference type="EMBL" id="CP003059">
    <property type="protein sequence ID" value="AEP36817.1"/>
    <property type="molecule type" value="Genomic_DNA"/>
</dbReference>
<dbReference type="FunFam" id="3.40.640.10:FF:000013">
    <property type="entry name" value="4-aminobutyrate aminotransferase"/>
    <property type="match status" value="1"/>
</dbReference>
<dbReference type="GO" id="GO:0034386">
    <property type="term" value="F:4-aminobutyrate:2-oxoglutarate transaminase activity"/>
    <property type="evidence" value="ECO:0007669"/>
    <property type="project" value="UniProtKB-EC"/>
</dbReference>
<keyword evidence="8" id="KW-1185">Reference proteome</keyword>
<accession>G4QC01</accession>
<dbReference type="InterPro" id="IPR015424">
    <property type="entry name" value="PyrdxlP-dep_Trfase"/>
</dbReference>
<comment type="cofactor">
    <cofactor evidence="1">
        <name>pyridoxal 5'-phosphate</name>
        <dbReference type="ChEBI" id="CHEBI:597326"/>
    </cofactor>
</comment>
<keyword evidence="5 6" id="KW-0663">Pyridoxal phosphate</keyword>
<dbReference type="PROSITE" id="PS00600">
    <property type="entry name" value="AA_TRANSFER_CLASS_3"/>
    <property type="match status" value="1"/>
</dbReference>
<dbReference type="InterPro" id="IPR015422">
    <property type="entry name" value="PyrdxlP-dep_Trfase_small"/>
</dbReference>
<evidence type="ECO:0000256" key="5">
    <source>
        <dbReference type="ARBA" id="ARBA00022898"/>
    </source>
</evidence>
<evidence type="ECO:0000256" key="3">
    <source>
        <dbReference type="ARBA" id="ARBA00022576"/>
    </source>
</evidence>
<keyword evidence="4 7" id="KW-0808">Transferase</keyword>
<dbReference type="SUPFAM" id="SSF53383">
    <property type="entry name" value="PLP-dependent transferases"/>
    <property type="match status" value="1"/>
</dbReference>
<dbReference type="RefSeq" id="WP_014111712.1">
    <property type="nucleotide sequence ID" value="NC_016043.1"/>
</dbReference>
<reference key="1">
    <citation type="submission" date="2011-09" db="EMBL/GenBank/DDBJ databases">
        <title>Genomic characterization of the Taylorella genus.</title>
        <authorList>
            <person name="Hebert L."/>
            <person name="Moumen B."/>
            <person name="Pons N."/>
            <person name="Duquesne F."/>
            <person name="Breuil M.-F."/>
            <person name="Goux D."/>
            <person name="Batto J.-M."/>
            <person name="Renault P."/>
            <person name="Laugier C."/>
            <person name="Petry S."/>
        </authorList>
    </citation>
    <scope>NUCLEOTIDE SEQUENCE</scope>
    <source>
        <strain>MCE3</strain>
    </source>
</reference>
<dbReference type="InterPro" id="IPR015421">
    <property type="entry name" value="PyrdxlP-dep_Trfase_major"/>
</dbReference>
<reference evidence="7 8" key="2">
    <citation type="journal article" date="2012" name="PLoS ONE">
        <title>Genomic characterization of the taylorella genus.</title>
        <authorList>
            <person name="Hebert L."/>
            <person name="Moumen B."/>
            <person name="Pons N."/>
            <person name="Duquesne F."/>
            <person name="Breuil M.F."/>
            <person name="Goux D."/>
            <person name="Batto J.M."/>
            <person name="Laugier C."/>
            <person name="Renault P."/>
            <person name="Petry S."/>
        </authorList>
    </citation>
    <scope>NUCLEOTIDE SEQUENCE [LARGE SCALE GENOMIC DNA]</scope>
    <source>
        <strain evidence="7 8">MCE3</strain>
    </source>
</reference>
<dbReference type="InterPro" id="IPR005814">
    <property type="entry name" value="Aminotrans_3"/>
</dbReference>
<dbReference type="Pfam" id="PF00202">
    <property type="entry name" value="Aminotran_3"/>
    <property type="match status" value="1"/>
</dbReference>
<gene>
    <name evidence="7" type="ordered locus">TASI_1060</name>
</gene>
<comment type="similarity">
    <text evidence="2 6">Belongs to the class-III pyridoxal-phosphate-dependent aminotransferase family.</text>
</comment>
<organism evidence="7 8">
    <name type="scientific">Taylorella asinigenitalis (strain MCE3)</name>
    <dbReference type="NCBI Taxonomy" id="1008459"/>
    <lineage>
        <taxon>Bacteria</taxon>
        <taxon>Pseudomonadati</taxon>
        <taxon>Pseudomonadota</taxon>
        <taxon>Betaproteobacteria</taxon>
        <taxon>Burkholderiales</taxon>
        <taxon>Alcaligenaceae</taxon>
        <taxon>Taylorella</taxon>
    </lineage>
</organism>
<evidence type="ECO:0000256" key="4">
    <source>
        <dbReference type="ARBA" id="ARBA00022679"/>
    </source>
</evidence>
<dbReference type="eggNOG" id="COG0160">
    <property type="taxonomic scope" value="Bacteria"/>
</dbReference>
<dbReference type="AlphaFoldDB" id="G4QC01"/>
<dbReference type="GO" id="GO:0030170">
    <property type="term" value="F:pyridoxal phosphate binding"/>
    <property type="evidence" value="ECO:0007669"/>
    <property type="project" value="InterPro"/>
</dbReference>
<dbReference type="EC" id="2.6.1.19" evidence="7"/>
<dbReference type="InterPro" id="IPR050103">
    <property type="entry name" value="Class-III_PLP-dep_AT"/>
</dbReference>
<dbReference type="HOGENOM" id="CLU_016922_10_0_4"/>
<dbReference type="PIRSF" id="PIRSF000521">
    <property type="entry name" value="Transaminase_4ab_Lys_Orn"/>
    <property type="match status" value="1"/>
</dbReference>
<dbReference type="Gene3D" id="3.90.1150.10">
    <property type="entry name" value="Aspartate Aminotransferase, domain 1"/>
    <property type="match status" value="1"/>
</dbReference>
<sequence length="420" mass="45543">MSRKGISKALGLIHPVTLSHGKNAKVWDVEGKEYIDFVGGIGVLNFGHCHPKIVAAIQEQASKLTHYAFNAAEHEPYKKFVEALTDFVPIKGELSAMLTNCGAESTENALKIARIKTGRNAVIAFDGGFHGRTLATVNLNGKVAPYKQKLGPLPGPVYHIPYPSKDSGISKDESVAALKRLIEIEVDVNDICAVIVEPVIGEGGFQCLDMEFAKYLREFCTEHGIVLIFDEIQSGFGRTGKPFAFMHFEVEPDLLLLAKSIAGGLPLGAVVGRSEFVDSPHVGSLGGTYSGNPIACSAALQVLEIIQSEEFKNSTKNYIDTLETKFSEWKSSNTNPWISKLTGIGAMRGIELSHPEYGPGTSLLAEILKLGRERGLLLMPSGKAKNIIRLLTPLTIEPEVLNEGLELLTQIFADTANFKP</sequence>
<dbReference type="PANTHER" id="PTHR11986">
    <property type="entry name" value="AMINOTRANSFERASE CLASS III"/>
    <property type="match status" value="1"/>
</dbReference>